<dbReference type="RefSeq" id="WP_189308884.1">
    <property type="nucleotide sequence ID" value="NZ_BMQA01000001.1"/>
</dbReference>
<keyword evidence="5" id="KW-1185">Reference proteome</keyword>
<comment type="caution">
    <text evidence="4">The sequence shown here is derived from an EMBL/GenBank/DDBJ whole genome shotgun (WGS) entry which is preliminary data.</text>
</comment>
<gene>
    <name evidence="4" type="ORF">GCM10010121_000430</name>
</gene>
<sequence length="477" mass="49395">MRGEGEWELGPVERLTLRGRTGRRARERLQREGARLVLGLARGQRLLAVVSVQPEMHDAASAFVPAAHAAGLRVVTAGAHTADASVREADAVGEGKGLLVESVRALQRDGDGVLLISHDRRALRAADVGVGFADPQERPPWSADLYLDGDLASAVVIVEACRTAREIARVGVRLAQAAAVVGSTAVLAGRGRRSAARGVTAFNTAAAVGTVAGVWEAVRLLRRPPPLPTPRHPWHAMDPATAPARAGGSEEGLTAEEARARATTSGVTAPTTSLGRTYLSEMANPLTPVLGAGAAMSASVGAVLDTVVIVAVTAGSGLFGGFQRYRTDRAVARLRRESAVMANVVRDGEEVVAPAEELAVGDVVNLNPGDVVPADGRLMEGHHLEVDESALTGESVPVAKSVAPVLAADLGDRTSMVYEGTTVAAGRGRAVVVATGADRRVSAGSVGTRRYGGRRYGASAAVRRSAGRSVRGRRGGR</sequence>
<dbReference type="Proteomes" id="UP000657574">
    <property type="component" value="Unassembled WGS sequence"/>
</dbReference>
<dbReference type="SMART" id="SM00831">
    <property type="entry name" value="Cation_ATPase_N"/>
    <property type="match status" value="1"/>
</dbReference>
<evidence type="ECO:0000256" key="2">
    <source>
        <dbReference type="SAM" id="MobiDB-lite"/>
    </source>
</evidence>
<comment type="subcellular location">
    <subcellularLocation>
        <location evidence="1">Membrane</location>
        <topology evidence="1">Multi-pass membrane protein</topology>
    </subcellularLocation>
</comment>
<dbReference type="EMBL" id="BMQA01000001">
    <property type="protein sequence ID" value="GGI93989.1"/>
    <property type="molecule type" value="Genomic_DNA"/>
</dbReference>
<evidence type="ECO:0000313" key="4">
    <source>
        <dbReference type="EMBL" id="GGI93989.1"/>
    </source>
</evidence>
<dbReference type="AlphaFoldDB" id="A0A917K0V0"/>
<dbReference type="PANTHER" id="PTHR42861">
    <property type="entry name" value="CALCIUM-TRANSPORTING ATPASE"/>
    <property type="match status" value="1"/>
</dbReference>
<protein>
    <recommendedName>
        <fullName evidence="3">Cation-transporting P-type ATPase N-terminal domain-containing protein</fullName>
    </recommendedName>
</protein>
<name>A0A917K0V0_9ACTN</name>
<dbReference type="Gene3D" id="2.70.150.10">
    <property type="entry name" value="Calcium-transporting ATPase, cytoplasmic transduction domain A"/>
    <property type="match status" value="1"/>
</dbReference>
<dbReference type="InterPro" id="IPR004014">
    <property type="entry name" value="ATPase_P-typ_cation-transptr_N"/>
</dbReference>
<feature type="region of interest" description="Disordered" evidence="2">
    <location>
        <begin position="226"/>
        <end position="250"/>
    </location>
</feature>
<proteinExistence type="predicted"/>
<dbReference type="SUPFAM" id="SSF81665">
    <property type="entry name" value="Calcium ATPase, transmembrane domain M"/>
    <property type="match status" value="1"/>
</dbReference>
<feature type="domain" description="Cation-transporting P-type ATPase N-terminal" evidence="3">
    <location>
        <begin position="233"/>
        <end position="302"/>
    </location>
</feature>
<dbReference type="Pfam" id="PF00122">
    <property type="entry name" value="E1-E2_ATPase"/>
    <property type="match status" value="1"/>
</dbReference>
<dbReference type="InterPro" id="IPR059000">
    <property type="entry name" value="ATPase_P-type_domA"/>
</dbReference>
<reference evidence="4" key="1">
    <citation type="journal article" date="2014" name="Int. J. Syst. Evol. Microbiol.">
        <title>Complete genome sequence of Corynebacterium casei LMG S-19264T (=DSM 44701T), isolated from a smear-ripened cheese.</title>
        <authorList>
            <consortium name="US DOE Joint Genome Institute (JGI-PGF)"/>
            <person name="Walter F."/>
            <person name="Albersmeier A."/>
            <person name="Kalinowski J."/>
            <person name="Ruckert C."/>
        </authorList>
    </citation>
    <scope>NUCLEOTIDE SEQUENCE</scope>
    <source>
        <strain evidence="4">JCM 3086</strain>
    </source>
</reference>
<accession>A0A917K0V0</accession>
<dbReference type="SUPFAM" id="SSF81653">
    <property type="entry name" value="Calcium ATPase, transduction domain A"/>
    <property type="match status" value="1"/>
</dbReference>
<dbReference type="InterPro" id="IPR008250">
    <property type="entry name" value="ATPase_P-typ_transduc_dom_A_sf"/>
</dbReference>
<evidence type="ECO:0000256" key="1">
    <source>
        <dbReference type="ARBA" id="ARBA00004141"/>
    </source>
</evidence>
<evidence type="ECO:0000259" key="3">
    <source>
        <dbReference type="SMART" id="SM00831"/>
    </source>
</evidence>
<reference evidence="4" key="2">
    <citation type="submission" date="2020-09" db="EMBL/GenBank/DDBJ databases">
        <authorList>
            <person name="Sun Q."/>
            <person name="Ohkuma M."/>
        </authorList>
    </citation>
    <scope>NUCLEOTIDE SEQUENCE</scope>
    <source>
        <strain evidence="4">JCM 3086</strain>
    </source>
</reference>
<organism evidence="4 5">
    <name type="scientific">Streptomyces brasiliensis</name>
    <dbReference type="NCBI Taxonomy" id="1954"/>
    <lineage>
        <taxon>Bacteria</taxon>
        <taxon>Bacillati</taxon>
        <taxon>Actinomycetota</taxon>
        <taxon>Actinomycetes</taxon>
        <taxon>Kitasatosporales</taxon>
        <taxon>Streptomycetaceae</taxon>
        <taxon>Streptomyces</taxon>
    </lineage>
</organism>
<evidence type="ECO:0000313" key="5">
    <source>
        <dbReference type="Proteomes" id="UP000657574"/>
    </source>
</evidence>
<dbReference type="InterPro" id="IPR023298">
    <property type="entry name" value="ATPase_P-typ_TM_dom_sf"/>
</dbReference>